<dbReference type="EMBL" id="JACOIJ010000065">
    <property type="protein sequence ID" value="MBD1431149.1"/>
    <property type="molecule type" value="Genomic_DNA"/>
</dbReference>
<organism evidence="1 2">
    <name type="scientific">Sphingobacterium litopenaei</name>
    <dbReference type="NCBI Taxonomy" id="2763500"/>
    <lineage>
        <taxon>Bacteria</taxon>
        <taxon>Pseudomonadati</taxon>
        <taxon>Bacteroidota</taxon>
        <taxon>Sphingobacteriia</taxon>
        <taxon>Sphingobacteriales</taxon>
        <taxon>Sphingobacteriaceae</taxon>
        <taxon>Sphingobacterium</taxon>
    </lineage>
</organism>
<sequence>MKKLIHVDGLVIGRFSFHGFIVDKENNRLAYSIFVNDIDEPLVEFEADEKRNVRIGINYNVLNFIKENKTADKNLRKAYFKEFYNFIIASEKKASYMVFKNQKLNYVKKSSEIIELKKIYIES</sequence>
<dbReference type="Proteomes" id="UP000651271">
    <property type="component" value="Unassembled WGS sequence"/>
</dbReference>
<reference evidence="1 2" key="1">
    <citation type="submission" date="2020-08" db="EMBL/GenBank/DDBJ databases">
        <title>Sphingobacterium sp. DN04309 isolated from aquaculture water.</title>
        <authorList>
            <person name="Zhang M."/>
        </authorList>
    </citation>
    <scope>NUCLEOTIDE SEQUENCE [LARGE SCALE GENOMIC DNA]</scope>
    <source>
        <strain evidence="1 2">DN04309</strain>
    </source>
</reference>
<comment type="caution">
    <text evidence="1">The sequence shown here is derived from an EMBL/GenBank/DDBJ whole genome shotgun (WGS) entry which is preliminary data.</text>
</comment>
<gene>
    <name evidence="1" type="ORF">H8B04_16625</name>
</gene>
<dbReference type="RefSeq" id="WP_165290798.1">
    <property type="nucleotide sequence ID" value="NZ_JACOIJ010000065.1"/>
</dbReference>
<keyword evidence="2" id="KW-1185">Reference proteome</keyword>
<name>A0ABR7YIR9_9SPHI</name>
<evidence type="ECO:0000313" key="1">
    <source>
        <dbReference type="EMBL" id="MBD1431149.1"/>
    </source>
</evidence>
<evidence type="ECO:0000313" key="2">
    <source>
        <dbReference type="Proteomes" id="UP000651271"/>
    </source>
</evidence>
<accession>A0ABR7YIR9</accession>
<protein>
    <submittedName>
        <fullName evidence="1">Uncharacterized protein</fullName>
    </submittedName>
</protein>
<proteinExistence type="predicted"/>